<evidence type="ECO:0000256" key="1">
    <source>
        <dbReference type="RuleBase" id="RU003860"/>
    </source>
</evidence>
<dbReference type="InterPro" id="IPR036065">
    <property type="entry name" value="BolA-like_sf"/>
</dbReference>
<protein>
    <submittedName>
        <fullName evidence="2">Transcriptional regulator</fullName>
    </submittedName>
</protein>
<evidence type="ECO:0000313" key="2">
    <source>
        <dbReference type="EMBL" id="GEO40731.1"/>
    </source>
</evidence>
<dbReference type="AlphaFoldDB" id="A0A512DW87"/>
<dbReference type="SUPFAM" id="SSF82657">
    <property type="entry name" value="BolA-like"/>
    <property type="match status" value="1"/>
</dbReference>
<dbReference type="GO" id="GO:0016226">
    <property type="term" value="P:iron-sulfur cluster assembly"/>
    <property type="evidence" value="ECO:0007669"/>
    <property type="project" value="TreeGrafter"/>
</dbReference>
<reference evidence="2 3" key="1">
    <citation type="submission" date="2019-07" db="EMBL/GenBank/DDBJ databases">
        <title>Whole genome shotgun sequence of Skermanella aerolata NBRC 106429.</title>
        <authorList>
            <person name="Hosoyama A."/>
            <person name="Uohara A."/>
            <person name="Ohji S."/>
            <person name="Ichikawa N."/>
        </authorList>
    </citation>
    <scope>NUCLEOTIDE SEQUENCE [LARGE SCALE GENOMIC DNA]</scope>
    <source>
        <strain evidence="2 3">NBRC 106429</strain>
    </source>
</reference>
<proteinExistence type="inferred from homology"/>
<dbReference type="EMBL" id="BJYZ01000023">
    <property type="protein sequence ID" value="GEO40731.1"/>
    <property type="molecule type" value="Genomic_DNA"/>
</dbReference>
<dbReference type="RefSeq" id="WP_044428670.1">
    <property type="nucleotide sequence ID" value="NZ_BJYZ01000023.1"/>
</dbReference>
<evidence type="ECO:0000313" key="3">
    <source>
        <dbReference type="Proteomes" id="UP000321523"/>
    </source>
</evidence>
<dbReference type="OrthoDB" id="9811118at2"/>
<keyword evidence="3" id="KW-1185">Reference proteome</keyword>
<organism evidence="2 3">
    <name type="scientific">Skermanella aerolata</name>
    <dbReference type="NCBI Taxonomy" id="393310"/>
    <lineage>
        <taxon>Bacteria</taxon>
        <taxon>Pseudomonadati</taxon>
        <taxon>Pseudomonadota</taxon>
        <taxon>Alphaproteobacteria</taxon>
        <taxon>Rhodospirillales</taxon>
        <taxon>Azospirillaceae</taxon>
        <taxon>Skermanella</taxon>
    </lineage>
</organism>
<name>A0A512DW87_9PROT</name>
<sequence length="91" mass="10205">MDYATRMRTKLSSSLQPVRLEIEDDSQRHAGHAGADPVGETHFNVTVVSAAFEGKSRVARQRMVYEIVAEELKERVHALGLRTLTPSEDVR</sequence>
<dbReference type="PANTHER" id="PTHR46230:SF7">
    <property type="entry name" value="BOLA-LIKE PROTEIN 1"/>
    <property type="match status" value="1"/>
</dbReference>
<dbReference type="PANTHER" id="PTHR46230">
    <property type="match status" value="1"/>
</dbReference>
<dbReference type="InterPro" id="IPR002634">
    <property type="entry name" value="BolA"/>
</dbReference>
<comment type="caution">
    <text evidence="2">The sequence shown here is derived from an EMBL/GenBank/DDBJ whole genome shotgun (WGS) entry which is preliminary data.</text>
</comment>
<comment type="similarity">
    <text evidence="1">Belongs to the BolA/IbaG family.</text>
</comment>
<accession>A0A512DW87</accession>
<dbReference type="Proteomes" id="UP000321523">
    <property type="component" value="Unassembled WGS sequence"/>
</dbReference>
<dbReference type="PIRSF" id="PIRSF003113">
    <property type="entry name" value="BolA"/>
    <property type="match status" value="1"/>
</dbReference>
<dbReference type="Gene3D" id="3.30.300.90">
    <property type="entry name" value="BolA-like"/>
    <property type="match status" value="1"/>
</dbReference>
<gene>
    <name evidence="2" type="ORF">SAE02_48790</name>
</gene>
<dbReference type="Pfam" id="PF01722">
    <property type="entry name" value="BolA"/>
    <property type="match status" value="1"/>
</dbReference>